<dbReference type="InterPro" id="IPR052337">
    <property type="entry name" value="SAT4-like"/>
</dbReference>
<accession>A0A6A5T0X7</accession>
<protein>
    <recommendedName>
        <fullName evidence="8">Rhodopsin domain-containing protein</fullName>
    </recommendedName>
</protein>
<dbReference type="EMBL" id="ML976007">
    <property type="protein sequence ID" value="KAF1945858.1"/>
    <property type="molecule type" value="Genomic_DNA"/>
</dbReference>
<evidence type="ECO:0000259" key="8">
    <source>
        <dbReference type="Pfam" id="PF20684"/>
    </source>
</evidence>
<evidence type="ECO:0000256" key="7">
    <source>
        <dbReference type="SAM" id="Phobius"/>
    </source>
</evidence>
<dbReference type="Proteomes" id="UP000800038">
    <property type="component" value="Unassembled WGS sequence"/>
</dbReference>
<evidence type="ECO:0000256" key="1">
    <source>
        <dbReference type="ARBA" id="ARBA00004141"/>
    </source>
</evidence>
<evidence type="ECO:0000256" key="6">
    <source>
        <dbReference type="SAM" id="MobiDB-lite"/>
    </source>
</evidence>
<evidence type="ECO:0000313" key="10">
    <source>
        <dbReference type="Proteomes" id="UP000800038"/>
    </source>
</evidence>
<keyword evidence="2 7" id="KW-0812">Transmembrane</keyword>
<feature type="compositionally biased region" description="Polar residues" evidence="6">
    <location>
        <begin position="297"/>
        <end position="306"/>
    </location>
</feature>
<feature type="transmembrane region" description="Helical" evidence="7">
    <location>
        <begin position="35"/>
        <end position="54"/>
    </location>
</feature>
<feature type="transmembrane region" description="Helical" evidence="7">
    <location>
        <begin position="260"/>
        <end position="281"/>
    </location>
</feature>
<keyword evidence="10" id="KW-1185">Reference proteome</keyword>
<dbReference type="GO" id="GO:0016020">
    <property type="term" value="C:membrane"/>
    <property type="evidence" value="ECO:0007669"/>
    <property type="project" value="UniProtKB-SubCell"/>
</dbReference>
<keyword evidence="4 7" id="KW-0472">Membrane</keyword>
<keyword evidence="3 7" id="KW-1133">Transmembrane helix</keyword>
<comment type="similarity">
    <text evidence="5">Belongs to the SAT4 family.</text>
</comment>
<dbReference type="InterPro" id="IPR049326">
    <property type="entry name" value="Rhodopsin_dom_fungi"/>
</dbReference>
<feature type="transmembrane region" description="Helical" evidence="7">
    <location>
        <begin position="149"/>
        <end position="169"/>
    </location>
</feature>
<dbReference type="OrthoDB" id="5278984at2759"/>
<dbReference type="PANTHER" id="PTHR33048">
    <property type="entry name" value="PTH11-LIKE INTEGRAL MEMBRANE PROTEIN (AFU_ORTHOLOGUE AFUA_5G11245)"/>
    <property type="match status" value="1"/>
</dbReference>
<organism evidence="9 10">
    <name type="scientific">Clathrospora elynae</name>
    <dbReference type="NCBI Taxonomy" id="706981"/>
    <lineage>
        <taxon>Eukaryota</taxon>
        <taxon>Fungi</taxon>
        <taxon>Dikarya</taxon>
        <taxon>Ascomycota</taxon>
        <taxon>Pezizomycotina</taxon>
        <taxon>Dothideomycetes</taxon>
        <taxon>Pleosporomycetidae</taxon>
        <taxon>Pleosporales</taxon>
        <taxon>Diademaceae</taxon>
        <taxon>Clathrospora</taxon>
    </lineage>
</organism>
<evidence type="ECO:0000256" key="2">
    <source>
        <dbReference type="ARBA" id="ARBA00022692"/>
    </source>
</evidence>
<gene>
    <name evidence="9" type="ORF">EJ02DRAFT_473841</name>
</gene>
<evidence type="ECO:0000256" key="5">
    <source>
        <dbReference type="ARBA" id="ARBA00038359"/>
    </source>
</evidence>
<name>A0A6A5T0X7_9PLEO</name>
<dbReference type="AlphaFoldDB" id="A0A6A5T0X7"/>
<feature type="region of interest" description="Disordered" evidence="6">
    <location>
        <begin position="297"/>
        <end position="344"/>
    </location>
</feature>
<dbReference type="PANTHER" id="PTHR33048:SF131">
    <property type="entry name" value="INTEGRAL MEMBRANE PROTEIN"/>
    <property type="match status" value="1"/>
</dbReference>
<comment type="subcellular location">
    <subcellularLocation>
        <location evidence="1">Membrane</location>
        <topology evidence="1">Multi-pass membrane protein</topology>
    </subcellularLocation>
</comment>
<feature type="domain" description="Rhodopsin" evidence="8">
    <location>
        <begin position="50"/>
        <end position="290"/>
    </location>
</feature>
<proteinExistence type="inferred from homology"/>
<dbReference type="Pfam" id="PF20684">
    <property type="entry name" value="Fung_rhodopsin"/>
    <property type="match status" value="1"/>
</dbReference>
<evidence type="ECO:0000256" key="4">
    <source>
        <dbReference type="ARBA" id="ARBA00023136"/>
    </source>
</evidence>
<feature type="transmembrane region" description="Helical" evidence="7">
    <location>
        <begin position="66"/>
        <end position="91"/>
    </location>
</feature>
<feature type="transmembrane region" description="Helical" evidence="7">
    <location>
        <begin position="189"/>
        <end position="213"/>
    </location>
</feature>
<feature type="transmembrane region" description="Helical" evidence="7">
    <location>
        <begin position="111"/>
        <end position="137"/>
    </location>
</feature>
<feature type="compositionally biased region" description="Polar residues" evidence="6">
    <location>
        <begin position="315"/>
        <end position="344"/>
    </location>
</feature>
<sequence>MLRQEKSLLPFGSVMVDTSKLDFNDHSSRVASVKITNTVFIILVVLTVGLRIFARARYVHKIFADDVLVIFATVFTVGLGVTSIAATSHGLGQHVWDVDSQTVFQTTKTCILYLYVCQVLYAFAIALTKIAIISSYLRFIKDGKFRIAMYITSVFIAGLWVTGVFVTIFQCRPVAGGWDFLLPRKCIDYFGYLYASSAVNVATDVVLCSLPLPHLWRLNMPLKQRLILCVLFAGGASACIVAIFRIGYLYTLRVMDTTYQSVPCLLMSIGESSLGIIAISIPPLRPLAKRLFPSGMRSSPSSATQHRTWHAPLNSIPTTQNGTNFSTMNKRSVVSDESSWQPTG</sequence>
<feature type="transmembrane region" description="Helical" evidence="7">
    <location>
        <begin position="225"/>
        <end position="248"/>
    </location>
</feature>
<evidence type="ECO:0000313" key="9">
    <source>
        <dbReference type="EMBL" id="KAF1945858.1"/>
    </source>
</evidence>
<reference evidence="9" key="1">
    <citation type="journal article" date="2020" name="Stud. Mycol.">
        <title>101 Dothideomycetes genomes: a test case for predicting lifestyles and emergence of pathogens.</title>
        <authorList>
            <person name="Haridas S."/>
            <person name="Albert R."/>
            <person name="Binder M."/>
            <person name="Bloem J."/>
            <person name="Labutti K."/>
            <person name="Salamov A."/>
            <person name="Andreopoulos B."/>
            <person name="Baker S."/>
            <person name="Barry K."/>
            <person name="Bills G."/>
            <person name="Bluhm B."/>
            <person name="Cannon C."/>
            <person name="Castanera R."/>
            <person name="Culley D."/>
            <person name="Daum C."/>
            <person name="Ezra D."/>
            <person name="Gonzalez J."/>
            <person name="Henrissat B."/>
            <person name="Kuo A."/>
            <person name="Liang C."/>
            <person name="Lipzen A."/>
            <person name="Lutzoni F."/>
            <person name="Magnuson J."/>
            <person name="Mondo S."/>
            <person name="Nolan M."/>
            <person name="Ohm R."/>
            <person name="Pangilinan J."/>
            <person name="Park H.-J."/>
            <person name="Ramirez L."/>
            <person name="Alfaro M."/>
            <person name="Sun H."/>
            <person name="Tritt A."/>
            <person name="Yoshinaga Y."/>
            <person name="Zwiers L.-H."/>
            <person name="Turgeon B."/>
            <person name="Goodwin S."/>
            <person name="Spatafora J."/>
            <person name="Crous P."/>
            <person name="Grigoriev I."/>
        </authorList>
    </citation>
    <scope>NUCLEOTIDE SEQUENCE</scope>
    <source>
        <strain evidence="9">CBS 161.51</strain>
    </source>
</reference>
<evidence type="ECO:0000256" key="3">
    <source>
        <dbReference type="ARBA" id="ARBA00022989"/>
    </source>
</evidence>